<feature type="compositionally biased region" description="Basic and acidic residues" evidence="11">
    <location>
        <begin position="267"/>
        <end position="276"/>
    </location>
</feature>
<dbReference type="SMART" id="SM00225">
    <property type="entry name" value="BTB"/>
    <property type="match status" value="1"/>
</dbReference>
<keyword evidence="8" id="KW-0804">Transcription</keyword>
<feature type="region of interest" description="Disordered" evidence="11">
    <location>
        <begin position="218"/>
        <end position="276"/>
    </location>
</feature>
<feature type="region of interest" description="Disordered" evidence="11">
    <location>
        <begin position="162"/>
        <end position="202"/>
    </location>
</feature>
<evidence type="ECO:0000256" key="6">
    <source>
        <dbReference type="ARBA" id="ARBA00023015"/>
    </source>
</evidence>
<evidence type="ECO:0000256" key="10">
    <source>
        <dbReference type="PROSITE-ProRule" id="PRU00042"/>
    </source>
</evidence>
<evidence type="ECO:0000256" key="7">
    <source>
        <dbReference type="ARBA" id="ARBA00023125"/>
    </source>
</evidence>
<dbReference type="OrthoDB" id="8117402at2759"/>
<feature type="compositionally biased region" description="Low complexity" evidence="11">
    <location>
        <begin position="178"/>
        <end position="200"/>
    </location>
</feature>
<keyword evidence="3" id="KW-0677">Repeat</keyword>
<dbReference type="PROSITE" id="PS50157">
    <property type="entry name" value="ZINC_FINGER_C2H2_2"/>
    <property type="match status" value="2"/>
</dbReference>
<dbReference type="Gene3D" id="3.30.710.10">
    <property type="entry name" value="Potassium Channel Kv1.1, Chain A"/>
    <property type="match status" value="1"/>
</dbReference>
<feature type="region of interest" description="Disordered" evidence="11">
    <location>
        <begin position="345"/>
        <end position="393"/>
    </location>
</feature>
<keyword evidence="5" id="KW-0862">Zinc</keyword>
<feature type="compositionally biased region" description="Basic and acidic residues" evidence="11">
    <location>
        <begin position="239"/>
        <end position="250"/>
    </location>
</feature>
<dbReference type="SUPFAM" id="SSF54695">
    <property type="entry name" value="POZ domain"/>
    <property type="match status" value="1"/>
</dbReference>
<organism evidence="14">
    <name type="scientific">Ooceraea biroi</name>
    <name type="common">Clonal raider ant</name>
    <name type="synonym">Cerapachys biroi</name>
    <dbReference type="NCBI Taxonomy" id="2015173"/>
    <lineage>
        <taxon>Eukaryota</taxon>
        <taxon>Metazoa</taxon>
        <taxon>Ecdysozoa</taxon>
        <taxon>Arthropoda</taxon>
        <taxon>Hexapoda</taxon>
        <taxon>Insecta</taxon>
        <taxon>Pterygota</taxon>
        <taxon>Neoptera</taxon>
        <taxon>Endopterygota</taxon>
        <taxon>Hymenoptera</taxon>
        <taxon>Apocrita</taxon>
        <taxon>Aculeata</taxon>
        <taxon>Formicoidea</taxon>
        <taxon>Formicidae</taxon>
        <taxon>Dorylinae</taxon>
        <taxon>Ooceraea</taxon>
    </lineage>
</organism>
<evidence type="ECO:0000313" key="14">
    <source>
        <dbReference type="EMBL" id="RLU14795.1"/>
    </source>
</evidence>
<evidence type="ECO:0000256" key="2">
    <source>
        <dbReference type="ARBA" id="ARBA00022723"/>
    </source>
</evidence>
<feature type="domain" description="BTB" evidence="12">
    <location>
        <begin position="76"/>
        <end position="141"/>
    </location>
</feature>
<evidence type="ECO:0000259" key="13">
    <source>
        <dbReference type="PROSITE" id="PS50157"/>
    </source>
</evidence>
<name>A0A3L8D2R4_OOCBI</name>
<dbReference type="GO" id="GO:0008270">
    <property type="term" value="F:zinc ion binding"/>
    <property type="evidence" value="ECO:0007669"/>
    <property type="project" value="UniProtKB-KW"/>
</dbReference>
<accession>A0A3L8D2R4</accession>
<dbReference type="Proteomes" id="UP000279307">
    <property type="component" value="Chromosome 14"/>
</dbReference>
<dbReference type="InterPro" id="IPR051497">
    <property type="entry name" value="Dev/Hematopoietic_TF"/>
</dbReference>
<keyword evidence="2" id="KW-0479">Metal-binding</keyword>
<dbReference type="Pfam" id="PF00651">
    <property type="entry name" value="BTB"/>
    <property type="match status" value="1"/>
</dbReference>
<dbReference type="SUPFAM" id="SSF57667">
    <property type="entry name" value="beta-beta-alpha zinc fingers"/>
    <property type="match status" value="1"/>
</dbReference>
<reference evidence="14" key="2">
    <citation type="submission" date="2018-07" db="EMBL/GenBank/DDBJ databases">
        <authorList>
            <person name="Mckenzie S.K."/>
            <person name="Kronauer D.J.C."/>
        </authorList>
    </citation>
    <scope>NUCLEOTIDE SEQUENCE</scope>
    <source>
        <strain evidence="14">Clonal line C1</strain>
    </source>
</reference>
<evidence type="ECO:0008006" key="15">
    <source>
        <dbReference type="Google" id="ProtNLM"/>
    </source>
</evidence>
<dbReference type="GO" id="GO:0000978">
    <property type="term" value="F:RNA polymerase II cis-regulatory region sequence-specific DNA binding"/>
    <property type="evidence" value="ECO:0007669"/>
    <property type="project" value="TreeGrafter"/>
</dbReference>
<dbReference type="InterPro" id="IPR013087">
    <property type="entry name" value="Znf_C2H2_type"/>
</dbReference>
<evidence type="ECO:0000256" key="11">
    <source>
        <dbReference type="SAM" id="MobiDB-lite"/>
    </source>
</evidence>
<dbReference type="PANTHER" id="PTHR45993:SF7">
    <property type="entry name" value="TRANSCRIPTION FACTOR KEN"/>
    <property type="match status" value="1"/>
</dbReference>
<dbReference type="InterPro" id="IPR000210">
    <property type="entry name" value="BTB/POZ_dom"/>
</dbReference>
<evidence type="ECO:0000256" key="3">
    <source>
        <dbReference type="ARBA" id="ARBA00022737"/>
    </source>
</evidence>
<dbReference type="SMART" id="SM00355">
    <property type="entry name" value="ZnF_C2H2"/>
    <property type="match status" value="3"/>
</dbReference>
<feature type="domain" description="C2H2-type" evidence="13">
    <location>
        <begin position="424"/>
        <end position="451"/>
    </location>
</feature>
<dbReference type="GO" id="GO:0003700">
    <property type="term" value="F:DNA-binding transcription factor activity"/>
    <property type="evidence" value="ECO:0007669"/>
    <property type="project" value="TreeGrafter"/>
</dbReference>
<evidence type="ECO:0000259" key="12">
    <source>
        <dbReference type="PROSITE" id="PS50097"/>
    </source>
</evidence>
<dbReference type="PROSITE" id="PS00028">
    <property type="entry name" value="ZINC_FINGER_C2H2_1"/>
    <property type="match status" value="2"/>
</dbReference>
<evidence type="ECO:0000256" key="1">
    <source>
        <dbReference type="ARBA" id="ARBA00004123"/>
    </source>
</evidence>
<dbReference type="GO" id="GO:0006357">
    <property type="term" value="P:regulation of transcription by RNA polymerase II"/>
    <property type="evidence" value="ECO:0007669"/>
    <property type="project" value="TreeGrafter"/>
</dbReference>
<evidence type="ECO:0000256" key="9">
    <source>
        <dbReference type="ARBA" id="ARBA00023242"/>
    </source>
</evidence>
<keyword evidence="7" id="KW-0238">DNA-binding</keyword>
<feature type="compositionally biased region" description="Low complexity" evidence="11">
    <location>
        <begin position="384"/>
        <end position="393"/>
    </location>
</feature>
<keyword evidence="6" id="KW-0805">Transcription regulation</keyword>
<reference evidence="14" key="1">
    <citation type="journal article" date="2018" name="Genome Res.">
        <title>The genomic architecture and molecular evolution of ant odorant receptors.</title>
        <authorList>
            <person name="McKenzie S.K."/>
            <person name="Kronauer D.J.C."/>
        </authorList>
    </citation>
    <scope>NUCLEOTIDE SEQUENCE [LARGE SCALE GENOMIC DNA]</scope>
    <source>
        <strain evidence="14">Clonal line C1</strain>
    </source>
</reference>
<dbReference type="Gene3D" id="3.30.160.60">
    <property type="entry name" value="Classic Zinc Finger"/>
    <property type="match status" value="2"/>
</dbReference>
<feature type="domain" description="C2H2-type" evidence="13">
    <location>
        <begin position="452"/>
        <end position="475"/>
    </location>
</feature>
<comment type="subcellular location">
    <subcellularLocation>
        <location evidence="1">Nucleus</location>
    </subcellularLocation>
</comment>
<dbReference type="FunFam" id="3.30.160.60:FF:002034">
    <property type="entry name" value="transcription factor Ken"/>
    <property type="match status" value="1"/>
</dbReference>
<proteinExistence type="predicted"/>
<dbReference type="FunFam" id="3.30.160.60:FF:002059">
    <property type="entry name" value="transcription factor Ken"/>
    <property type="match status" value="1"/>
</dbReference>
<feature type="region of interest" description="Disordered" evidence="11">
    <location>
        <begin position="399"/>
        <end position="418"/>
    </location>
</feature>
<dbReference type="AlphaFoldDB" id="A0A3L8D2R4"/>
<dbReference type="InterPro" id="IPR011333">
    <property type="entry name" value="SKP1/BTB/POZ_sf"/>
</dbReference>
<dbReference type="PANTHER" id="PTHR45993">
    <property type="entry name" value="B-CELL LYMPHOMA/LEUKEMIA 11"/>
    <property type="match status" value="1"/>
</dbReference>
<gene>
    <name evidence="14" type="ORF">DMN91_012682</name>
</gene>
<evidence type="ECO:0000256" key="4">
    <source>
        <dbReference type="ARBA" id="ARBA00022771"/>
    </source>
</evidence>
<protein>
    <recommendedName>
        <fullName evidence="15">Transcription factor Ken</fullName>
    </recommendedName>
</protein>
<dbReference type="EMBL" id="QOIP01000014">
    <property type="protein sequence ID" value="RLU14795.1"/>
    <property type="molecule type" value="Genomic_DNA"/>
</dbReference>
<feature type="compositionally biased region" description="Low complexity" evidence="11">
    <location>
        <begin position="254"/>
        <end position="266"/>
    </location>
</feature>
<keyword evidence="9" id="KW-0539">Nucleus</keyword>
<feature type="compositionally biased region" description="Acidic residues" evidence="11">
    <location>
        <begin position="218"/>
        <end position="228"/>
    </location>
</feature>
<dbReference type="PROSITE" id="PS50097">
    <property type="entry name" value="BTB"/>
    <property type="match status" value="1"/>
</dbReference>
<dbReference type="GO" id="GO:0005634">
    <property type="term" value="C:nucleus"/>
    <property type="evidence" value="ECO:0007669"/>
    <property type="project" value="UniProtKB-SubCell"/>
</dbReference>
<keyword evidence="4 10" id="KW-0863">Zinc-finger</keyword>
<dbReference type="InterPro" id="IPR036236">
    <property type="entry name" value="Znf_C2H2_sf"/>
</dbReference>
<comment type="caution">
    <text evidence="14">The sequence shown here is derived from an EMBL/GenBank/DDBJ whole genome shotgun (WGS) entry which is preliminary data.</text>
</comment>
<evidence type="ECO:0000256" key="5">
    <source>
        <dbReference type="ARBA" id="ARBA00022833"/>
    </source>
</evidence>
<sequence>MQQKSPGSEKVNQSNSGFPHFSHAHIAPFWTHDKRSRREKAYLTMYTDGLLTLHYGKHPATLAAEVGAWYSGDRHVDVTLACDDGSVVKAHRVVLAAASPLLASLLRNPALDHVVHLSGVRRTQLNHLLEFLYNGEALIPSTELTPLRELFELLQIKSELFEPNQPQTSSNSDFERISTPQPSEGQESSSYESQYDSRQSNNPADCCSVLIKTEGCEEETEVDVEGVEGENLLTGNRESSIEAPRRRDSSDPVNLSLNSGTSNTNESSHDIHRSEKQLLERRESFEETEERRRLAAQLVLGLEPKRKPEEIPIPAAEAYVVTPHRKRRPGFHNAPAQNPAFVPFNPGFETPRRLQAPHPLSVSAPPYLQDRSVTPPSHRPPSADPASAAALEPPWGTWNLPPARVLPPPPSTDEAPKSTPVREYRCSYCGKQFGMSWNLKTHLRVHTGEKPFGCRLCTAMFKQKAHLLKHLCSVHRAAIATADNTFSCCFCSSSNFVNLQDLIRHLSGPHNNMLLSRNMHRNINLE</sequence>
<dbReference type="Pfam" id="PF00096">
    <property type="entry name" value="zf-C2H2"/>
    <property type="match status" value="1"/>
</dbReference>
<evidence type="ECO:0000256" key="8">
    <source>
        <dbReference type="ARBA" id="ARBA00023163"/>
    </source>
</evidence>